<name>A0ABV9Z6D1_9HYPH</name>
<comment type="function">
    <text evidence="5">Structural component of flagellum, the bacterial motility apparatus. Part of the rod structure of flagellar basal body.</text>
</comment>
<keyword evidence="6" id="KW-0282">Flagellum</keyword>
<evidence type="ECO:0000313" key="6">
    <source>
        <dbReference type="EMBL" id="MFC5069756.1"/>
    </source>
</evidence>
<evidence type="ECO:0000256" key="1">
    <source>
        <dbReference type="ARBA" id="ARBA00004117"/>
    </source>
</evidence>
<dbReference type="RefSeq" id="WP_114956232.1">
    <property type="nucleotide sequence ID" value="NZ_JBHSJF010000008.1"/>
</dbReference>
<dbReference type="NCBIfam" id="NF004653">
    <property type="entry name" value="PRK06003.1"/>
    <property type="match status" value="1"/>
</dbReference>
<comment type="similarity">
    <text evidence="2">Belongs to the flagella basal body rod proteins family.</text>
</comment>
<dbReference type="Proteomes" id="UP001595796">
    <property type="component" value="Unassembled WGS sequence"/>
</dbReference>
<dbReference type="NCBIfam" id="TIGR01396">
    <property type="entry name" value="FlgB"/>
    <property type="match status" value="1"/>
</dbReference>
<dbReference type="InterPro" id="IPR006300">
    <property type="entry name" value="FlgB"/>
</dbReference>
<comment type="caution">
    <text evidence="6">The sequence shown here is derived from an EMBL/GenBank/DDBJ whole genome shotgun (WGS) entry which is preliminary data.</text>
</comment>
<evidence type="ECO:0000256" key="5">
    <source>
        <dbReference type="ARBA" id="ARBA00024934"/>
    </source>
</evidence>
<keyword evidence="7" id="KW-1185">Reference proteome</keyword>
<keyword evidence="6" id="KW-0969">Cilium</keyword>
<accession>A0ABV9Z6D1</accession>
<evidence type="ECO:0000256" key="4">
    <source>
        <dbReference type="ARBA" id="ARBA00023143"/>
    </source>
</evidence>
<protein>
    <recommendedName>
        <fullName evidence="3">Flagellar basal body rod protein FlgB</fullName>
    </recommendedName>
</protein>
<keyword evidence="6" id="KW-0966">Cell projection</keyword>
<comment type="subcellular location">
    <subcellularLocation>
        <location evidence="1">Bacterial flagellum basal body</location>
    </subcellularLocation>
</comment>
<evidence type="ECO:0000256" key="3">
    <source>
        <dbReference type="ARBA" id="ARBA00014376"/>
    </source>
</evidence>
<gene>
    <name evidence="6" type="primary">flgB</name>
    <name evidence="6" type="ORF">ACFPFW_17210</name>
</gene>
<sequence length="126" mass="13614">MGPVHLFSLASQQASWLSLRQTAISQNVANADTPKYRAVDVQPFNDVLDKTSLELASTNSNHLEVPDLDLKAAKVRKSGAWEITHSGNSVSLEQEMMKAGEINGSFNLNRSIVAAFGRMLSSAVKG</sequence>
<organism evidence="6 7">
    <name type="scientific">Flaviflagellibacter deserti</name>
    <dbReference type="NCBI Taxonomy" id="2267266"/>
    <lineage>
        <taxon>Bacteria</taxon>
        <taxon>Pseudomonadati</taxon>
        <taxon>Pseudomonadota</taxon>
        <taxon>Alphaproteobacteria</taxon>
        <taxon>Hyphomicrobiales</taxon>
        <taxon>Flaviflagellibacter</taxon>
    </lineage>
</organism>
<proteinExistence type="inferred from homology"/>
<reference evidence="7" key="1">
    <citation type="journal article" date="2019" name="Int. J. Syst. Evol. Microbiol.">
        <title>The Global Catalogue of Microorganisms (GCM) 10K type strain sequencing project: providing services to taxonomists for standard genome sequencing and annotation.</title>
        <authorList>
            <consortium name="The Broad Institute Genomics Platform"/>
            <consortium name="The Broad Institute Genome Sequencing Center for Infectious Disease"/>
            <person name="Wu L."/>
            <person name="Ma J."/>
        </authorList>
    </citation>
    <scope>NUCLEOTIDE SEQUENCE [LARGE SCALE GENOMIC DNA]</scope>
    <source>
        <strain evidence="7">CGMCC 1.16444</strain>
    </source>
</reference>
<evidence type="ECO:0000313" key="7">
    <source>
        <dbReference type="Proteomes" id="UP001595796"/>
    </source>
</evidence>
<keyword evidence="4" id="KW-0975">Bacterial flagellum</keyword>
<dbReference type="EMBL" id="JBHSJF010000008">
    <property type="protein sequence ID" value="MFC5069756.1"/>
    <property type="molecule type" value="Genomic_DNA"/>
</dbReference>
<evidence type="ECO:0000256" key="2">
    <source>
        <dbReference type="ARBA" id="ARBA00009677"/>
    </source>
</evidence>